<dbReference type="GO" id="GO:0007166">
    <property type="term" value="P:cell surface receptor signaling pathway"/>
    <property type="evidence" value="ECO:0007669"/>
    <property type="project" value="InterPro"/>
</dbReference>
<keyword evidence="4 5" id="KW-0472">Membrane</keyword>
<keyword evidence="2 5" id="KW-0812">Transmembrane</keyword>
<sequence length="357" mass="40478">MSLSDEQQRTLAIVERSASVLSILGVLTIILTFSFSRHFRNPIQRLIFINAFYNLFDFAATMISLSGPDAGNRSALCQFQGFCLQMFPLADVFWTLATALDVFLVVFKQYDAEALRKLEMKYIGIITPLVFIPALTFLFINTEDRGPMYSSVILWCSISPKWVLFRILFYYGPIWVVIAIILILYFLIGLEIFKLKGKFEMASDNRIELASTISTTNVSFDQTDTSFKVNASKPLHISDSHDTHRSSLQQLTPSQAPPSRSITLKLPKQSPVSFRHYLLMPVIFFLILLATWVAPTINRVEAFATPGHESYPLLLAVGAMGSLRGFWNGVLFIAIGMKGWKRQKRLEKKLFPRPAVR</sequence>
<evidence type="ECO:0000313" key="8">
    <source>
        <dbReference type="Proteomes" id="UP000184383"/>
    </source>
</evidence>
<dbReference type="AlphaFoldDB" id="A0A1L9RSV6"/>
<evidence type="ECO:0000256" key="4">
    <source>
        <dbReference type="ARBA" id="ARBA00023136"/>
    </source>
</evidence>
<organism evidence="7 8">
    <name type="scientific">Aspergillus wentii DTO 134E9</name>
    <dbReference type="NCBI Taxonomy" id="1073089"/>
    <lineage>
        <taxon>Eukaryota</taxon>
        <taxon>Fungi</taxon>
        <taxon>Dikarya</taxon>
        <taxon>Ascomycota</taxon>
        <taxon>Pezizomycotina</taxon>
        <taxon>Eurotiomycetes</taxon>
        <taxon>Eurotiomycetidae</taxon>
        <taxon>Eurotiales</taxon>
        <taxon>Aspergillaceae</taxon>
        <taxon>Aspergillus</taxon>
        <taxon>Aspergillus subgen. Cremei</taxon>
    </lineage>
</organism>
<comment type="subcellular location">
    <subcellularLocation>
        <location evidence="1">Membrane</location>
        <topology evidence="1">Multi-pass membrane protein</topology>
    </subcellularLocation>
</comment>
<feature type="domain" description="G-protein coupled receptors family 2 profile 2" evidence="6">
    <location>
        <begin position="8"/>
        <end position="186"/>
    </location>
</feature>
<dbReference type="InterPro" id="IPR017981">
    <property type="entry name" value="GPCR_2-like_7TM"/>
</dbReference>
<feature type="transmembrane region" description="Helical" evidence="5">
    <location>
        <begin position="92"/>
        <end position="110"/>
    </location>
</feature>
<feature type="transmembrane region" description="Helical" evidence="5">
    <location>
        <begin position="167"/>
        <end position="188"/>
    </location>
</feature>
<evidence type="ECO:0000313" key="7">
    <source>
        <dbReference type="EMBL" id="OJJ38000.1"/>
    </source>
</evidence>
<feature type="transmembrane region" description="Helical" evidence="5">
    <location>
        <begin position="46"/>
        <end position="65"/>
    </location>
</feature>
<gene>
    <name evidence="7" type="ORF">ASPWEDRAFT_739296</name>
</gene>
<feature type="transmembrane region" description="Helical" evidence="5">
    <location>
        <begin position="122"/>
        <end position="140"/>
    </location>
</feature>
<feature type="transmembrane region" description="Helical" evidence="5">
    <location>
        <begin position="274"/>
        <end position="293"/>
    </location>
</feature>
<dbReference type="Pfam" id="PF05462">
    <property type="entry name" value="Dicty_CAR"/>
    <property type="match status" value="1"/>
</dbReference>
<dbReference type="PANTHER" id="PTHR23112:SF0">
    <property type="entry name" value="TRANSMEMBRANE PROTEIN 116"/>
    <property type="match status" value="1"/>
</dbReference>
<keyword evidence="8" id="KW-1185">Reference proteome</keyword>
<dbReference type="Gene3D" id="1.20.1070.10">
    <property type="entry name" value="Rhodopsin 7-helix transmembrane proteins"/>
    <property type="match status" value="1"/>
</dbReference>
<evidence type="ECO:0000256" key="1">
    <source>
        <dbReference type="ARBA" id="ARBA00004141"/>
    </source>
</evidence>
<dbReference type="EMBL" id="KV878211">
    <property type="protein sequence ID" value="OJJ38000.1"/>
    <property type="molecule type" value="Genomic_DNA"/>
</dbReference>
<proteinExistence type="predicted"/>
<evidence type="ECO:0000256" key="5">
    <source>
        <dbReference type="SAM" id="Phobius"/>
    </source>
</evidence>
<keyword evidence="3 5" id="KW-1133">Transmembrane helix</keyword>
<dbReference type="GeneID" id="63755253"/>
<accession>A0A1L9RSV6</accession>
<dbReference type="GO" id="GO:0005886">
    <property type="term" value="C:plasma membrane"/>
    <property type="evidence" value="ECO:0007669"/>
    <property type="project" value="TreeGrafter"/>
</dbReference>
<feature type="transmembrane region" description="Helical" evidence="5">
    <location>
        <begin position="20"/>
        <end position="39"/>
    </location>
</feature>
<dbReference type="RefSeq" id="XP_040691676.1">
    <property type="nucleotide sequence ID" value="XM_040839405.1"/>
</dbReference>
<evidence type="ECO:0000256" key="2">
    <source>
        <dbReference type="ARBA" id="ARBA00022692"/>
    </source>
</evidence>
<name>A0A1L9RSV6_ASPWE</name>
<dbReference type="PANTHER" id="PTHR23112">
    <property type="entry name" value="G PROTEIN-COUPLED RECEPTOR 157-RELATED"/>
    <property type="match status" value="1"/>
</dbReference>
<evidence type="ECO:0000259" key="6">
    <source>
        <dbReference type="PROSITE" id="PS50261"/>
    </source>
</evidence>
<protein>
    <recommendedName>
        <fullName evidence="6">G-protein coupled receptors family 2 profile 2 domain-containing protein</fullName>
    </recommendedName>
</protein>
<dbReference type="Proteomes" id="UP000184383">
    <property type="component" value="Unassembled WGS sequence"/>
</dbReference>
<feature type="transmembrane region" description="Helical" evidence="5">
    <location>
        <begin position="313"/>
        <end position="335"/>
    </location>
</feature>
<dbReference type="VEuPathDB" id="FungiDB:ASPWEDRAFT_739296"/>
<dbReference type="SUPFAM" id="SSF81321">
    <property type="entry name" value="Family A G protein-coupled receptor-like"/>
    <property type="match status" value="1"/>
</dbReference>
<dbReference type="PROSITE" id="PS50261">
    <property type="entry name" value="G_PROTEIN_RECEP_F2_4"/>
    <property type="match status" value="1"/>
</dbReference>
<dbReference type="GO" id="GO:0007189">
    <property type="term" value="P:adenylate cyclase-activating G protein-coupled receptor signaling pathway"/>
    <property type="evidence" value="ECO:0007669"/>
    <property type="project" value="TreeGrafter"/>
</dbReference>
<evidence type="ECO:0000256" key="3">
    <source>
        <dbReference type="ARBA" id="ARBA00022989"/>
    </source>
</evidence>
<reference evidence="8" key="1">
    <citation type="journal article" date="2017" name="Genome Biol.">
        <title>Comparative genomics reveals high biological diversity and specific adaptations in the industrially and medically important fungal genus Aspergillus.</title>
        <authorList>
            <person name="de Vries R.P."/>
            <person name="Riley R."/>
            <person name="Wiebenga A."/>
            <person name="Aguilar-Osorio G."/>
            <person name="Amillis S."/>
            <person name="Uchima C.A."/>
            <person name="Anderluh G."/>
            <person name="Asadollahi M."/>
            <person name="Askin M."/>
            <person name="Barry K."/>
            <person name="Battaglia E."/>
            <person name="Bayram O."/>
            <person name="Benocci T."/>
            <person name="Braus-Stromeyer S.A."/>
            <person name="Caldana C."/>
            <person name="Canovas D."/>
            <person name="Cerqueira G.C."/>
            <person name="Chen F."/>
            <person name="Chen W."/>
            <person name="Choi C."/>
            <person name="Clum A."/>
            <person name="Dos Santos R.A."/>
            <person name="Damasio A.R."/>
            <person name="Diallinas G."/>
            <person name="Emri T."/>
            <person name="Fekete E."/>
            <person name="Flipphi M."/>
            <person name="Freyberg S."/>
            <person name="Gallo A."/>
            <person name="Gournas C."/>
            <person name="Habgood R."/>
            <person name="Hainaut M."/>
            <person name="Harispe M.L."/>
            <person name="Henrissat B."/>
            <person name="Hilden K.S."/>
            <person name="Hope R."/>
            <person name="Hossain A."/>
            <person name="Karabika E."/>
            <person name="Karaffa L."/>
            <person name="Karanyi Z."/>
            <person name="Krasevec N."/>
            <person name="Kuo A."/>
            <person name="Kusch H."/>
            <person name="LaButti K."/>
            <person name="Lagendijk E.L."/>
            <person name="Lapidus A."/>
            <person name="Levasseur A."/>
            <person name="Lindquist E."/>
            <person name="Lipzen A."/>
            <person name="Logrieco A.F."/>
            <person name="MacCabe A."/>
            <person name="Maekelae M.R."/>
            <person name="Malavazi I."/>
            <person name="Melin P."/>
            <person name="Meyer V."/>
            <person name="Mielnichuk N."/>
            <person name="Miskei M."/>
            <person name="Molnar A.P."/>
            <person name="Mule G."/>
            <person name="Ngan C.Y."/>
            <person name="Orejas M."/>
            <person name="Orosz E."/>
            <person name="Ouedraogo J.P."/>
            <person name="Overkamp K.M."/>
            <person name="Park H.-S."/>
            <person name="Perrone G."/>
            <person name="Piumi F."/>
            <person name="Punt P.J."/>
            <person name="Ram A.F."/>
            <person name="Ramon A."/>
            <person name="Rauscher S."/>
            <person name="Record E."/>
            <person name="Riano-Pachon D.M."/>
            <person name="Robert V."/>
            <person name="Roehrig J."/>
            <person name="Ruller R."/>
            <person name="Salamov A."/>
            <person name="Salih N.S."/>
            <person name="Samson R.A."/>
            <person name="Sandor E."/>
            <person name="Sanguinetti M."/>
            <person name="Schuetze T."/>
            <person name="Sepcic K."/>
            <person name="Shelest E."/>
            <person name="Sherlock G."/>
            <person name="Sophianopoulou V."/>
            <person name="Squina F.M."/>
            <person name="Sun H."/>
            <person name="Susca A."/>
            <person name="Todd R.B."/>
            <person name="Tsang A."/>
            <person name="Unkles S.E."/>
            <person name="van de Wiele N."/>
            <person name="van Rossen-Uffink D."/>
            <person name="Oliveira J.V."/>
            <person name="Vesth T.C."/>
            <person name="Visser J."/>
            <person name="Yu J.-H."/>
            <person name="Zhou M."/>
            <person name="Andersen M.R."/>
            <person name="Archer D.B."/>
            <person name="Baker S.E."/>
            <person name="Benoit I."/>
            <person name="Brakhage A.A."/>
            <person name="Braus G.H."/>
            <person name="Fischer R."/>
            <person name="Frisvad J.C."/>
            <person name="Goldman G.H."/>
            <person name="Houbraken J."/>
            <person name="Oakley B."/>
            <person name="Pocsi I."/>
            <person name="Scazzocchio C."/>
            <person name="Seiboth B."/>
            <person name="vanKuyk P.A."/>
            <person name="Wortman J."/>
            <person name="Dyer P.S."/>
            <person name="Grigoriev I.V."/>
        </authorList>
    </citation>
    <scope>NUCLEOTIDE SEQUENCE [LARGE SCALE GENOMIC DNA]</scope>
    <source>
        <strain evidence="8">DTO 134E9</strain>
    </source>
</reference>
<dbReference type="OrthoDB" id="18453at2759"/>
<dbReference type="GO" id="GO:0004930">
    <property type="term" value="F:G protein-coupled receptor activity"/>
    <property type="evidence" value="ECO:0007669"/>
    <property type="project" value="TreeGrafter"/>
</dbReference>